<reference evidence="1" key="1">
    <citation type="submission" date="2020-06" db="EMBL/GenBank/DDBJ databases">
        <authorList>
            <person name="Li T."/>
            <person name="Hu X."/>
            <person name="Zhang T."/>
            <person name="Song X."/>
            <person name="Zhang H."/>
            <person name="Dai N."/>
            <person name="Sheng W."/>
            <person name="Hou X."/>
            <person name="Wei L."/>
        </authorList>
    </citation>
    <scope>NUCLEOTIDE SEQUENCE</scope>
    <source>
        <strain evidence="1">KEN1</strain>
        <tissue evidence="1">Leaf</tissue>
    </source>
</reference>
<comment type="caution">
    <text evidence="1">The sequence shown here is derived from an EMBL/GenBank/DDBJ whole genome shotgun (WGS) entry which is preliminary data.</text>
</comment>
<dbReference type="EMBL" id="JACGWN010000016">
    <property type="protein sequence ID" value="KAL0394892.1"/>
    <property type="molecule type" value="Genomic_DNA"/>
</dbReference>
<reference evidence="1" key="2">
    <citation type="journal article" date="2024" name="Plant">
        <title>Genomic evolution and insights into agronomic trait innovations of Sesamum species.</title>
        <authorList>
            <person name="Miao H."/>
            <person name="Wang L."/>
            <person name="Qu L."/>
            <person name="Liu H."/>
            <person name="Sun Y."/>
            <person name="Le M."/>
            <person name="Wang Q."/>
            <person name="Wei S."/>
            <person name="Zheng Y."/>
            <person name="Lin W."/>
            <person name="Duan Y."/>
            <person name="Cao H."/>
            <person name="Xiong S."/>
            <person name="Wang X."/>
            <person name="Wei L."/>
            <person name="Li C."/>
            <person name="Ma Q."/>
            <person name="Ju M."/>
            <person name="Zhao R."/>
            <person name="Li G."/>
            <person name="Mu C."/>
            <person name="Tian Q."/>
            <person name="Mei H."/>
            <person name="Zhang T."/>
            <person name="Gao T."/>
            <person name="Zhang H."/>
        </authorList>
    </citation>
    <scope>NUCLEOTIDE SEQUENCE</scope>
    <source>
        <strain evidence="1">KEN1</strain>
    </source>
</reference>
<accession>A0AAW2SR31</accession>
<protein>
    <recommendedName>
        <fullName evidence="2">Secreted protein</fullName>
    </recommendedName>
</protein>
<gene>
    <name evidence="1" type="ORF">Slati_4455400</name>
</gene>
<dbReference type="AlphaFoldDB" id="A0AAW2SR31"/>
<evidence type="ECO:0008006" key="2">
    <source>
        <dbReference type="Google" id="ProtNLM"/>
    </source>
</evidence>
<proteinExistence type="predicted"/>
<name>A0AAW2SR31_9LAMI</name>
<organism evidence="1">
    <name type="scientific">Sesamum latifolium</name>
    <dbReference type="NCBI Taxonomy" id="2727402"/>
    <lineage>
        <taxon>Eukaryota</taxon>
        <taxon>Viridiplantae</taxon>
        <taxon>Streptophyta</taxon>
        <taxon>Embryophyta</taxon>
        <taxon>Tracheophyta</taxon>
        <taxon>Spermatophyta</taxon>
        <taxon>Magnoliopsida</taxon>
        <taxon>eudicotyledons</taxon>
        <taxon>Gunneridae</taxon>
        <taxon>Pentapetalae</taxon>
        <taxon>asterids</taxon>
        <taxon>lamiids</taxon>
        <taxon>Lamiales</taxon>
        <taxon>Pedaliaceae</taxon>
        <taxon>Sesamum</taxon>
    </lineage>
</organism>
<sequence length="201" mass="23024">MGYLVWVRFAQSSLCFVRPHTPVDCHGFDPILVFAILPSRAASHCAVPQTWSLSRSPYTLTYAPLLATYKDVFSVPRGLRLGPPYPPPPEICRQRFRVRRPNAVLCEFWAPKLIGCWFGRTRMLLRRLGFRQKSSTLSFLFSTLRTRLVWTGRVVIQVGLGPRATQVLVRVWPRLRKIGRPRLRKPTTRGLFGAILRGPID</sequence>
<evidence type="ECO:0000313" key="1">
    <source>
        <dbReference type="EMBL" id="KAL0394892.1"/>
    </source>
</evidence>